<accession>A0A1E3RIE1</accession>
<dbReference type="InterPro" id="IPR036291">
    <property type="entry name" value="NAD(P)-bd_dom_sf"/>
</dbReference>
<dbReference type="Proteomes" id="UP000094053">
    <property type="component" value="Unassembled WGS sequence"/>
</dbReference>
<dbReference type="GO" id="GO:0005829">
    <property type="term" value="C:cytosol"/>
    <property type="evidence" value="ECO:0007669"/>
    <property type="project" value="TreeGrafter"/>
</dbReference>
<dbReference type="PANTHER" id="PTHR43539:SF78">
    <property type="entry name" value="FLAVIN-CONTAINING MONOOXYGENASE"/>
    <property type="match status" value="1"/>
</dbReference>
<sequence length="394" mass="42613">MTEQVVIVGAGPCGLAIARQLRHEQKIDALVLDRADAPASSWRRRYDGFRLNTCGLWSHLPGQRIPLRYGRWPERDDMVAYFDDYAARQGLRIRFGVNVTGISRAENGWAVHADGCVVAAEAVVVATGNYHTPTLPAWPGLETFTGTVLHSEDYRNAAPFAGRDVLVVGAGNSAADIAVQLTRTAARPVRMAVRTPPHLVPRAAAGIPIDAFSAGFDRLPVPVLDHAAAVFRRAWFGDLTGAGLPQPRRGIYTALLRDEQVPTLGDQLVPRVKAGEIEIVARVEAFDGDRVLLADGTALTPQVVVAATGYRRGLEPLVGELAVLDDDGRPRVNGPAGAAPGLWFAGFDEPLVGPLQSFRWQATPMAAAITQYLRDEKHCPPTDQDQEPPIVDRV</sequence>
<name>A0A1E3RIE1_MYCFV</name>
<dbReference type="AlphaFoldDB" id="A0A1E3RIE1"/>
<dbReference type="PRINTS" id="PR00469">
    <property type="entry name" value="PNDRDTASEII"/>
</dbReference>
<dbReference type="SUPFAM" id="SSF51905">
    <property type="entry name" value="FAD/NAD(P)-binding domain"/>
    <property type="match status" value="1"/>
</dbReference>
<gene>
    <name evidence="2" type="ORF">BHQ18_14600</name>
</gene>
<dbReference type="Gene3D" id="3.50.50.60">
    <property type="entry name" value="FAD/NAD(P)-binding domain"/>
    <property type="match status" value="1"/>
</dbReference>
<dbReference type="Pfam" id="PF13738">
    <property type="entry name" value="Pyr_redox_3"/>
    <property type="match status" value="1"/>
</dbReference>
<dbReference type="InterPro" id="IPR050982">
    <property type="entry name" value="Auxin_biosynth/cation_transpt"/>
</dbReference>
<dbReference type="SUPFAM" id="SSF51735">
    <property type="entry name" value="NAD(P)-binding Rossmann-fold domains"/>
    <property type="match status" value="1"/>
</dbReference>
<organism evidence="2 3">
    <name type="scientific">Mycolicibacterium flavescens</name>
    <name type="common">Mycobacterium flavescens</name>
    <dbReference type="NCBI Taxonomy" id="1776"/>
    <lineage>
        <taxon>Bacteria</taxon>
        <taxon>Bacillati</taxon>
        <taxon>Actinomycetota</taxon>
        <taxon>Actinomycetes</taxon>
        <taxon>Mycobacteriales</taxon>
        <taxon>Mycobacteriaceae</taxon>
        <taxon>Mycolicibacterium</taxon>
    </lineage>
</organism>
<keyword evidence="3" id="KW-1185">Reference proteome</keyword>
<keyword evidence="1" id="KW-0560">Oxidoreductase</keyword>
<dbReference type="STRING" id="1776.BHQ18_14600"/>
<dbReference type="EMBL" id="MIHA01000009">
    <property type="protein sequence ID" value="ODQ89634.1"/>
    <property type="molecule type" value="Genomic_DNA"/>
</dbReference>
<evidence type="ECO:0000256" key="1">
    <source>
        <dbReference type="ARBA" id="ARBA00023002"/>
    </source>
</evidence>
<dbReference type="GO" id="GO:0050660">
    <property type="term" value="F:flavin adenine dinucleotide binding"/>
    <property type="evidence" value="ECO:0007669"/>
    <property type="project" value="TreeGrafter"/>
</dbReference>
<dbReference type="PRINTS" id="PR00368">
    <property type="entry name" value="FADPNR"/>
</dbReference>
<proteinExistence type="predicted"/>
<evidence type="ECO:0000313" key="2">
    <source>
        <dbReference type="EMBL" id="ODQ89634.1"/>
    </source>
</evidence>
<protein>
    <submittedName>
        <fullName evidence="2">Pyridine nucleotide-disulfide oxidoreductase</fullName>
    </submittedName>
</protein>
<dbReference type="PANTHER" id="PTHR43539">
    <property type="entry name" value="FLAVIN-BINDING MONOOXYGENASE-LIKE PROTEIN (AFU_ORTHOLOGUE AFUA_4G09220)"/>
    <property type="match status" value="1"/>
</dbReference>
<evidence type="ECO:0000313" key="3">
    <source>
        <dbReference type="Proteomes" id="UP000094053"/>
    </source>
</evidence>
<reference evidence="3" key="1">
    <citation type="submission" date="2016-09" db="EMBL/GenBank/DDBJ databases">
        <authorList>
            <person name="Greninger A.L."/>
            <person name="Jerome K.R."/>
            <person name="Mcnair B."/>
            <person name="Wallis C."/>
            <person name="Fang F."/>
        </authorList>
    </citation>
    <scope>NUCLEOTIDE SEQUENCE [LARGE SCALE GENOMIC DNA]</scope>
    <source>
        <strain evidence="3">M6</strain>
    </source>
</reference>
<comment type="caution">
    <text evidence="2">The sequence shown here is derived from an EMBL/GenBank/DDBJ whole genome shotgun (WGS) entry which is preliminary data.</text>
</comment>
<dbReference type="InterPro" id="IPR036188">
    <property type="entry name" value="FAD/NAD-bd_sf"/>
</dbReference>
<dbReference type="GO" id="GO:0004497">
    <property type="term" value="F:monooxygenase activity"/>
    <property type="evidence" value="ECO:0007669"/>
    <property type="project" value="TreeGrafter"/>
</dbReference>
<dbReference type="RefSeq" id="WP_069414327.1">
    <property type="nucleotide sequence ID" value="NZ_JACKUL010000026.1"/>
</dbReference>
<dbReference type="OrthoDB" id="178899at2"/>